<accession>A0A7X9RTI5</accession>
<sequence>MEEWKGETFTTGKDAQGWFEINTENQLKVNVTGGSGQRFVTAIHNSDLKNFSDKDTLIWELTLMHDFTVSSSLQKKNYSRLILCQNTPLFSNADTLLYLEFSDRLLLIYEANSETNLIGDVHQTLSPSQWHNVKVQKAGDKWNVYLDEVVLIEAKFSDHSFPSYSTGLLSSFSSSARGQHFYYDNFIHSVRLKALDTQPPFVVNTFLPHQDTLKIEFNELLSGNANCEGSVMINGLLSPYTFSHDSLSLLIPQHFEIDSIYNVALSGFCDKADNHFNDSTFQFLAEDLFPPSIDSLHVKSDYVIDLFFNEAVSLFDLSSVYLISKSDTINVVDTLRSDESRKKTIVLQKALSANKSYELHIDALSDTKGNTQNVVIPFYNDTRAPKLESAEIRSPYFVTLYFDEPIASHHNDPFNYVIGEGEIPDNIQIRENQIDINFKENVFEQDAVYTLNINAVQDLFGNEMKTKTIVLEYDTIEAQILNTFQGEDFNTILFDEKIVAIDSSTYFYLDITCPTSMVKVERTPTLKLFGVEDENQNVIDSVTISFDENEVIQNIFFLSDSSIRIVGDAIQGKALRMGNSEIDSLQTFLDKLDFYFRPKFIEGEQRVLRIGEKDFTVAFKKNEIQSIETSTDYSIVLEFENALKPNCVPFISAQPQIEIQSSIIEGDQLHLFFKEAIKENEKYHFIIEDLISCENKILPHYSFSYTNDTQAPFLTGSKWKNRFQLLLDFNEEIDESSLEKRLFLYQNEHEITDYSIKVDAESVEVTFDDEYWKEDIKFVIYEGLEDQNTNTTDEVIEGSVFSISSVEKGDLMITEIFADPSPIVGLPNGEAIEIYNASSDSLSLLSVSLLVGDDTLFFENKAIAPEEYAILVPSTKVEIWSEYSSVIGVNHWSALNNSGEIIQLYNAQSNAKIDSVNYDLSSYQDELKAEGGYTLEKRDLAFDCHPFINWKASQSEIGGTLGRQNSVFETIQDTVPATIVSIEVVDEHNMLISFDKSIYMFSTESTIKYRVGNVDKSVDKCFFVDNSTLKVLINEDLPKGVLISLIVDNFQDCFNNILLSKIADFVIKPKVNYQQLLITELMIDHSPINKMPDSEYIEVYNNSDLRINMDKCIMLVDGDTVRLPDNWIFPRNYAVLVPSGNKSLFDSLGIPSVGVSSWENLLNESGEVALVNEEDEMIHSISYTLDYYHDQLKEEGGWSIEMRDLLSPCVGVENWQASENENGGTPGVKNSIEETVIDHQVPILEYAFVQEEENKVVLNFSEVIALTSQTEIILDDEKILFDKVSLKGKQLTIDLAFDIFYQEVSISTITDCSGNLNSTLMTSEILYPSLNEDVHLSEVLYDPSVLNTDFLEVYFNVKAGEYINLKEWSIGRVREGVIEQMVALSKVDDYLFSSCFMVFTKEQEKLLSFYPKIKKEDIREINLPSFPNEEGNVVLLYKGEVHESYDYSEKHHQAFLNNTEDISLERIDFTVSSSNPNNWTSATESSGFATPTFINSRIVNHELNEGAGESLVFSSTLITTNGDGVDDYLKIENNSSSPLRILRMEIYDIHGRVIYPWLSNYELSSRDFVKWDGVDQEGRRVMGKFLVYYQLVDHNGNQQEQTKIVSVAPWN</sequence>
<evidence type="ECO:0000259" key="2">
    <source>
        <dbReference type="Pfam" id="PF00932"/>
    </source>
</evidence>
<dbReference type="SUPFAM" id="SSF74853">
    <property type="entry name" value="Lamin A/C globular tail domain"/>
    <property type="match status" value="1"/>
</dbReference>
<dbReference type="Pfam" id="PF00932">
    <property type="entry name" value="LTD"/>
    <property type="match status" value="1"/>
</dbReference>
<protein>
    <submittedName>
        <fullName evidence="3">Lamin tail domain-containing protein</fullName>
    </submittedName>
</protein>
<dbReference type="EMBL" id="JABANE010000009">
    <property type="protein sequence ID" value="NME67277.1"/>
    <property type="molecule type" value="Genomic_DNA"/>
</dbReference>
<dbReference type="GO" id="GO:0005975">
    <property type="term" value="P:carbohydrate metabolic process"/>
    <property type="evidence" value="ECO:0007669"/>
    <property type="project" value="UniProtKB-ARBA"/>
</dbReference>
<evidence type="ECO:0000313" key="4">
    <source>
        <dbReference type="Proteomes" id="UP000576082"/>
    </source>
</evidence>
<dbReference type="InterPro" id="IPR001322">
    <property type="entry name" value="Lamin_tail_dom"/>
</dbReference>
<dbReference type="SUPFAM" id="SSF49899">
    <property type="entry name" value="Concanavalin A-like lectins/glucanases"/>
    <property type="match status" value="1"/>
</dbReference>
<comment type="caution">
    <text evidence="3">The sequence shown here is derived from an EMBL/GenBank/DDBJ whole genome shotgun (WGS) entry which is preliminary data.</text>
</comment>
<organism evidence="3 4">
    <name type="scientific">Flammeovirga aprica JL-4</name>
    <dbReference type="NCBI Taxonomy" id="694437"/>
    <lineage>
        <taxon>Bacteria</taxon>
        <taxon>Pseudomonadati</taxon>
        <taxon>Bacteroidota</taxon>
        <taxon>Cytophagia</taxon>
        <taxon>Cytophagales</taxon>
        <taxon>Flammeovirgaceae</taxon>
        <taxon>Flammeovirga</taxon>
    </lineage>
</organism>
<dbReference type="Proteomes" id="UP000576082">
    <property type="component" value="Unassembled WGS sequence"/>
</dbReference>
<dbReference type="Pfam" id="PF13585">
    <property type="entry name" value="CHU_C"/>
    <property type="match status" value="1"/>
</dbReference>
<name>A0A7X9RTI5_9BACT</name>
<dbReference type="GO" id="GO:0004553">
    <property type="term" value="F:hydrolase activity, hydrolyzing O-glycosyl compounds"/>
    <property type="evidence" value="ECO:0007669"/>
    <property type="project" value="UniProtKB-ARBA"/>
</dbReference>
<keyword evidence="1" id="KW-0732">Signal</keyword>
<dbReference type="InterPro" id="IPR036415">
    <property type="entry name" value="Lamin_tail_dom_sf"/>
</dbReference>
<dbReference type="Gene3D" id="2.60.40.1220">
    <property type="match status" value="2"/>
</dbReference>
<keyword evidence="4" id="KW-1185">Reference proteome</keyword>
<dbReference type="InterPro" id="IPR014755">
    <property type="entry name" value="Cu-Rt/internalin_Ig-like"/>
</dbReference>
<dbReference type="Gene3D" id="2.60.120.560">
    <property type="entry name" value="Exo-inulinase, domain 1"/>
    <property type="match status" value="1"/>
</dbReference>
<gene>
    <name evidence="3" type="ORF">HHU12_04815</name>
</gene>
<evidence type="ECO:0000256" key="1">
    <source>
        <dbReference type="ARBA" id="ARBA00022729"/>
    </source>
</evidence>
<dbReference type="InterPro" id="IPR013320">
    <property type="entry name" value="ConA-like_dom_sf"/>
</dbReference>
<evidence type="ECO:0000313" key="3">
    <source>
        <dbReference type="EMBL" id="NME67277.1"/>
    </source>
</evidence>
<reference evidence="3 4" key="1">
    <citation type="submission" date="2020-04" db="EMBL/GenBank/DDBJ databases">
        <title>Flammeovirga sp. SR4, a novel species isolated from seawater.</title>
        <authorList>
            <person name="Wang X."/>
        </authorList>
    </citation>
    <scope>NUCLEOTIDE SEQUENCE [LARGE SCALE GENOMIC DNA]</scope>
    <source>
        <strain evidence="3 4">ATCC 23126</strain>
    </source>
</reference>
<feature type="domain" description="LTD" evidence="2">
    <location>
        <begin position="807"/>
        <end position="918"/>
    </location>
</feature>
<proteinExistence type="predicted"/>